<name>A0A377HHR2_9BACL</name>
<dbReference type="Proteomes" id="UP000254060">
    <property type="component" value="Unassembled WGS sequence"/>
</dbReference>
<dbReference type="EMBL" id="UGGP01000002">
    <property type="protein sequence ID" value="STO53254.1"/>
    <property type="molecule type" value="Genomic_DNA"/>
</dbReference>
<protein>
    <submittedName>
        <fullName evidence="2">Uncharacterized protein</fullName>
    </submittedName>
</protein>
<dbReference type="RefSeq" id="WP_029336186.1">
    <property type="nucleotide sequence ID" value="NZ_CP085005.1"/>
</dbReference>
<gene>
    <name evidence="1" type="ORF">NCTC13163_03170</name>
    <name evidence="2" type="ORF">NCTC13163_03235</name>
</gene>
<accession>A0A377HHR2</accession>
<proteinExistence type="predicted"/>
<organism evidence="2 3">
    <name type="scientific">Exiguobacterium aurantiacum</name>
    <dbReference type="NCBI Taxonomy" id="33987"/>
    <lineage>
        <taxon>Bacteria</taxon>
        <taxon>Bacillati</taxon>
        <taxon>Bacillota</taxon>
        <taxon>Bacilli</taxon>
        <taxon>Bacillales</taxon>
        <taxon>Bacillales Family XII. Incertae Sedis</taxon>
        <taxon>Exiguobacterium</taxon>
    </lineage>
</organism>
<dbReference type="OrthoDB" id="2355423at2"/>
<reference evidence="2 3" key="1">
    <citation type="submission" date="2018-06" db="EMBL/GenBank/DDBJ databases">
        <authorList>
            <consortium name="Pathogen Informatics"/>
            <person name="Doyle S."/>
        </authorList>
    </citation>
    <scope>NUCLEOTIDE SEQUENCE [LARGE SCALE GENOMIC DNA]</scope>
    <source>
        <strain evidence="2 3">NCTC13163</strain>
    </source>
</reference>
<evidence type="ECO:0000313" key="3">
    <source>
        <dbReference type="Proteomes" id="UP000254060"/>
    </source>
</evidence>
<evidence type="ECO:0000313" key="2">
    <source>
        <dbReference type="EMBL" id="STO53254.1"/>
    </source>
</evidence>
<dbReference type="AlphaFoldDB" id="A0A377HHR2"/>
<sequence>MDSYQLDQQTMDEMTEVLLRRLPDRLQEDFDDLKLVSMDLLCDVKEGERLTHLTVFFNTNMLRRNRRT</sequence>
<dbReference type="EMBL" id="UGGP01000002">
    <property type="protein sequence ID" value="STO53189.1"/>
    <property type="molecule type" value="Genomic_DNA"/>
</dbReference>
<evidence type="ECO:0000313" key="1">
    <source>
        <dbReference type="EMBL" id="STO53189.1"/>
    </source>
</evidence>